<dbReference type="InterPro" id="IPR013783">
    <property type="entry name" value="Ig-like_fold"/>
</dbReference>
<dbReference type="RefSeq" id="WP_279932753.1">
    <property type="nucleotide sequence ID" value="NZ_JARWBG010000068.1"/>
</dbReference>
<feature type="transmembrane region" description="Helical" evidence="2">
    <location>
        <begin position="608"/>
        <end position="628"/>
    </location>
</feature>
<evidence type="ECO:0000256" key="1">
    <source>
        <dbReference type="SAM" id="MobiDB-lite"/>
    </source>
</evidence>
<feature type="compositionally biased region" description="Gly residues" evidence="1">
    <location>
        <begin position="746"/>
        <end position="759"/>
    </location>
</feature>
<gene>
    <name evidence="5" type="ORF">QCN29_32910</name>
</gene>
<keyword evidence="2" id="KW-0812">Transmembrane</keyword>
<keyword evidence="3" id="KW-0732">Signal</keyword>
<accession>A0ABT6HYZ5</accession>
<feature type="domain" description="VWFA" evidence="4">
    <location>
        <begin position="54"/>
        <end position="266"/>
    </location>
</feature>
<feature type="non-terminal residue" evidence="5">
    <location>
        <position position="771"/>
    </location>
</feature>
<feature type="signal peptide" evidence="3">
    <location>
        <begin position="1"/>
        <end position="25"/>
    </location>
</feature>
<dbReference type="SMART" id="SM00327">
    <property type="entry name" value="VWA"/>
    <property type="match status" value="1"/>
</dbReference>
<dbReference type="Gene3D" id="3.40.50.410">
    <property type="entry name" value="von Willebrand factor, type A domain"/>
    <property type="match status" value="1"/>
</dbReference>
<evidence type="ECO:0000313" key="6">
    <source>
        <dbReference type="Proteomes" id="UP001223144"/>
    </source>
</evidence>
<keyword evidence="2" id="KW-0472">Membrane</keyword>
<sequence length="771" mass="80778">MHLRSKAGALTAAGVLLALSGPAAAPSAATAPEAAAPAALRAPAAPGDGPDPIDFAVVVDQSKSLSDKDLTREVEAAALLSQGEISERSRALVIGFASSEKPGQTPVREVCPLTVADAAGRQRLSDCVPDLSDRDPERTGPGTDFPAALRQAVDRLTEDARKDTPKVVFLLTDGQLDVRDSPEYGTDPANRQANGEKRLKEELARARSASVQVWPLGFGSSIDRAALTAMAEGGYRNGCADRPDATPRMRVVDSSADIDKAFQETFAAARCAGLVDGTIGKPPADLHVTIPPVATDGSITVSKHDPKVTVTYYDPKGREVPTRGAFDGSAFEVSGQDGPVEALRVKNPLPGRWRVSVQAPEGHRDREVAVRAIWQGRLRSTVTLDPASPHAGEKAVVEVRMQTRSGVVISDPELLAGVEVSARMSGSGFDPVTVELADDGAEPDREAGDVRFTGEVTVPETAAGKLAITTTMAAPGVTADQRPLYAGVSDGPRPVTAGLTVDRAAVQPGGEVTGVLDVTNNDTVPHTLRLALEDQPPGSAVKISPATVTAPPSESTSVSFTLSIGEKAPYGELGGTLAVVDATQDEAVLDTAFPGIRVVAPPTWWDRWLWAVIAGAALALLLAAFAAVRRRAAVAGRDLTGVRLELSLEGRALDELTVRARQSPGGDFHFTVDRVRGAAPVLQRTAQGAAGSHRLRRTSGGEFLLRLHQGRERTLRPGEPAGIAEGLELLVHDRRGAAASRPRRGGLTGRTGAVPGGRSPGQAGRRRWSDR</sequence>
<evidence type="ECO:0000256" key="3">
    <source>
        <dbReference type="SAM" id="SignalP"/>
    </source>
</evidence>
<keyword evidence="2" id="KW-1133">Transmembrane helix</keyword>
<dbReference type="Proteomes" id="UP001223144">
    <property type="component" value="Unassembled WGS sequence"/>
</dbReference>
<name>A0ABT6HYZ5_9ACTN</name>
<keyword evidence="6" id="KW-1185">Reference proteome</keyword>
<organism evidence="5 6">
    <name type="scientific">Streptomyces chengmaiensis</name>
    <dbReference type="NCBI Taxonomy" id="3040919"/>
    <lineage>
        <taxon>Bacteria</taxon>
        <taxon>Bacillati</taxon>
        <taxon>Actinomycetota</taxon>
        <taxon>Actinomycetes</taxon>
        <taxon>Kitasatosporales</taxon>
        <taxon>Streptomycetaceae</taxon>
        <taxon>Streptomyces</taxon>
    </lineage>
</organism>
<evidence type="ECO:0000256" key="2">
    <source>
        <dbReference type="SAM" id="Phobius"/>
    </source>
</evidence>
<dbReference type="SUPFAM" id="SSF53300">
    <property type="entry name" value="vWA-like"/>
    <property type="match status" value="1"/>
</dbReference>
<dbReference type="InterPro" id="IPR036465">
    <property type="entry name" value="vWFA_dom_sf"/>
</dbReference>
<dbReference type="Gene3D" id="2.60.40.10">
    <property type="entry name" value="Immunoglobulins"/>
    <property type="match status" value="1"/>
</dbReference>
<feature type="region of interest" description="Disordered" evidence="1">
    <location>
        <begin position="736"/>
        <end position="771"/>
    </location>
</feature>
<evidence type="ECO:0000259" key="4">
    <source>
        <dbReference type="PROSITE" id="PS50234"/>
    </source>
</evidence>
<evidence type="ECO:0000313" key="5">
    <source>
        <dbReference type="EMBL" id="MDH2393483.1"/>
    </source>
</evidence>
<comment type="caution">
    <text evidence="5">The sequence shown here is derived from an EMBL/GenBank/DDBJ whole genome shotgun (WGS) entry which is preliminary data.</text>
</comment>
<dbReference type="EMBL" id="JARWBG010000068">
    <property type="protein sequence ID" value="MDH2393483.1"/>
    <property type="molecule type" value="Genomic_DNA"/>
</dbReference>
<proteinExistence type="predicted"/>
<dbReference type="PROSITE" id="PS50234">
    <property type="entry name" value="VWFA"/>
    <property type="match status" value="1"/>
</dbReference>
<dbReference type="Pfam" id="PF00092">
    <property type="entry name" value="VWA"/>
    <property type="match status" value="1"/>
</dbReference>
<protein>
    <submittedName>
        <fullName evidence="5">VWA domain-containing protein</fullName>
    </submittedName>
</protein>
<feature type="chain" id="PRO_5045643824" evidence="3">
    <location>
        <begin position="26"/>
        <end position="771"/>
    </location>
</feature>
<dbReference type="CDD" id="cd00198">
    <property type="entry name" value="vWFA"/>
    <property type="match status" value="1"/>
</dbReference>
<feature type="region of interest" description="Disordered" evidence="1">
    <location>
        <begin position="126"/>
        <end position="145"/>
    </location>
</feature>
<reference evidence="5 6" key="1">
    <citation type="submission" date="2023-04" db="EMBL/GenBank/DDBJ databases">
        <title>Streptomyces chengmaiensis sp. nov. isolated from the stem of mangrove plant in Hainan.</title>
        <authorList>
            <person name="Huang X."/>
            <person name="Zhou S."/>
            <person name="Chu X."/>
            <person name="Xie Y."/>
            <person name="Lin Y."/>
        </authorList>
    </citation>
    <scope>NUCLEOTIDE SEQUENCE [LARGE SCALE GENOMIC DNA]</scope>
    <source>
        <strain evidence="5 6">HNM0663</strain>
    </source>
</reference>
<dbReference type="InterPro" id="IPR002035">
    <property type="entry name" value="VWF_A"/>
</dbReference>